<dbReference type="PANTHER" id="PTHR43245">
    <property type="entry name" value="BIFUNCTIONAL POLYMYXIN RESISTANCE PROTEIN ARNA"/>
    <property type="match status" value="1"/>
</dbReference>
<evidence type="ECO:0000313" key="5">
    <source>
        <dbReference type="Proteomes" id="UP000477311"/>
    </source>
</evidence>
<feature type="domain" description="Capsular polysaccharide assembling protein CapF C-terminal" evidence="3">
    <location>
        <begin position="258"/>
        <end position="366"/>
    </location>
</feature>
<dbReference type="InterPro" id="IPR001509">
    <property type="entry name" value="Epimerase_deHydtase"/>
</dbReference>
<dbReference type="InterPro" id="IPR014710">
    <property type="entry name" value="RmlC-like_jellyroll"/>
</dbReference>
<dbReference type="SUPFAM" id="SSF51182">
    <property type="entry name" value="RmlC-like cupins"/>
    <property type="match status" value="1"/>
</dbReference>
<evidence type="ECO:0000259" key="2">
    <source>
        <dbReference type="Pfam" id="PF01370"/>
    </source>
</evidence>
<dbReference type="PANTHER" id="PTHR43245:SF55">
    <property type="entry name" value="NAD(P)-BINDING DOMAIN-CONTAINING PROTEIN"/>
    <property type="match status" value="1"/>
</dbReference>
<dbReference type="Pfam" id="PF01370">
    <property type="entry name" value="Epimerase"/>
    <property type="match status" value="1"/>
</dbReference>
<dbReference type="SUPFAM" id="SSF51735">
    <property type="entry name" value="NAD(P)-binding Rossmann-fold domains"/>
    <property type="match status" value="1"/>
</dbReference>
<evidence type="ECO:0000313" key="4">
    <source>
        <dbReference type="EMBL" id="NGO40084.1"/>
    </source>
</evidence>
<gene>
    <name evidence="4" type="ORF">G4L39_11875</name>
</gene>
<dbReference type="InterPro" id="IPR029303">
    <property type="entry name" value="CapF_C"/>
</dbReference>
<dbReference type="AlphaFoldDB" id="A0A6M1RXM5"/>
<comment type="caution">
    <text evidence="4">The sequence shown here is derived from an EMBL/GenBank/DDBJ whole genome shotgun (WGS) entry which is preliminary data.</text>
</comment>
<dbReference type="InterPro" id="IPR011051">
    <property type="entry name" value="RmlC_Cupin_sf"/>
</dbReference>
<dbReference type="Gene3D" id="3.40.50.720">
    <property type="entry name" value="NAD(P)-binding Rossmann-like Domain"/>
    <property type="match status" value="1"/>
</dbReference>
<organism evidence="4 5">
    <name type="scientific">Limisphaera ngatamarikiensis</name>
    <dbReference type="NCBI Taxonomy" id="1324935"/>
    <lineage>
        <taxon>Bacteria</taxon>
        <taxon>Pseudomonadati</taxon>
        <taxon>Verrucomicrobiota</taxon>
        <taxon>Verrucomicrobiia</taxon>
        <taxon>Limisphaerales</taxon>
        <taxon>Limisphaeraceae</taxon>
        <taxon>Limisphaera</taxon>
    </lineage>
</organism>
<dbReference type="EMBL" id="JAAKYA010000079">
    <property type="protein sequence ID" value="NGO40084.1"/>
    <property type="molecule type" value="Genomic_DNA"/>
</dbReference>
<keyword evidence="5" id="KW-1185">Reference proteome</keyword>
<dbReference type="CDD" id="cd07007">
    <property type="entry name" value="cupin_CapF-like_C"/>
    <property type="match status" value="1"/>
</dbReference>
<feature type="domain" description="NAD-dependent epimerase/dehydratase" evidence="2">
    <location>
        <begin position="4"/>
        <end position="181"/>
    </location>
</feature>
<protein>
    <submittedName>
        <fullName evidence="4">SDR family oxidoreductase</fullName>
    </submittedName>
</protein>
<evidence type="ECO:0000259" key="3">
    <source>
        <dbReference type="Pfam" id="PF14667"/>
    </source>
</evidence>
<dbReference type="Pfam" id="PF14667">
    <property type="entry name" value="Polysacc_synt_C"/>
    <property type="match status" value="1"/>
</dbReference>
<name>A0A6M1RXM5_9BACT</name>
<proteinExistence type="predicted"/>
<evidence type="ECO:0000256" key="1">
    <source>
        <dbReference type="SAM" id="MobiDB-lite"/>
    </source>
</evidence>
<reference evidence="4 5" key="1">
    <citation type="submission" date="2020-02" db="EMBL/GenBank/DDBJ databases">
        <title>Draft genome sequence of Limisphaera ngatamarikiensis NGM72.4T, a thermophilic Verrucomicrobia grouped in subdivision 3.</title>
        <authorList>
            <person name="Carere C.R."/>
            <person name="Steen J."/>
            <person name="Hugenholtz P."/>
            <person name="Stott M.B."/>
        </authorList>
    </citation>
    <scope>NUCLEOTIDE SEQUENCE [LARGE SCALE GENOMIC DNA]</scope>
    <source>
        <strain evidence="4 5">NGM72.4</strain>
    </source>
</reference>
<dbReference type="InterPro" id="IPR036291">
    <property type="entry name" value="NAD(P)-bd_dom_sf"/>
</dbReference>
<dbReference type="Proteomes" id="UP000477311">
    <property type="component" value="Unassembled WGS sequence"/>
</dbReference>
<dbReference type="InterPro" id="IPR050177">
    <property type="entry name" value="Lipid_A_modif_metabolic_enz"/>
</dbReference>
<dbReference type="Gene3D" id="2.60.120.10">
    <property type="entry name" value="Jelly Rolls"/>
    <property type="match status" value="1"/>
</dbReference>
<feature type="region of interest" description="Disordered" evidence="1">
    <location>
        <begin position="364"/>
        <end position="384"/>
    </location>
</feature>
<accession>A0A6M1RXM5</accession>
<dbReference type="RefSeq" id="WP_165108398.1">
    <property type="nucleotide sequence ID" value="NZ_JAAKYA010000079.1"/>
</dbReference>
<sequence length="384" mass="43164">MKTVLVTGAAGFIGRNLVTALRRRGDVTVQEFDLPDPVERMEALASGADVVVHLAGVNRPKDEREFITGNVELTRRLCEALRRAGRRAVLILSSSIQAALDNPYGRSKRAAEDVVTEYQRATRAAVYIYRLPNVFGKWSRPHYNTVVATFCHQISRGLPVEISDRSRLLRLVYVDDVVRSFEGVVVRPDHPPGCYRPEVLPEFSVTLGELHDRLVGFRQMAEQGRVPDLSDPFNRALYATYQSFCDPAALARPVVMKRDARGWLFELIKSPQAGQIFVSLTKPGVTRGNHYHDTKVEKFCVIRGRGRIRLRPVHGSEILEYEVDDETIRVVDIPPGYTHSIENTGTVDMITLFWASEIFDPARSDTHPAPVMETPSAVRTDDRS</sequence>